<feature type="domain" description="PhoD-like phosphatase metallophosphatase" evidence="1">
    <location>
        <begin position="162"/>
        <end position="495"/>
    </location>
</feature>
<name>A0A518C6V6_9BACT</name>
<dbReference type="RefSeq" id="WP_241676380.1">
    <property type="nucleotide sequence ID" value="NZ_CP036289.1"/>
</dbReference>
<gene>
    <name evidence="3" type="primary">phoD_1</name>
    <name evidence="3" type="ORF">Pan97_19830</name>
</gene>
<dbReference type="Pfam" id="PF09423">
    <property type="entry name" value="PhoD"/>
    <property type="match status" value="1"/>
</dbReference>
<dbReference type="SUPFAM" id="SSF56300">
    <property type="entry name" value="Metallo-dependent phosphatases"/>
    <property type="match status" value="1"/>
</dbReference>
<evidence type="ECO:0000259" key="1">
    <source>
        <dbReference type="Pfam" id="PF09423"/>
    </source>
</evidence>
<dbReference type="EC" id="3.1.3.1" evidence="3"/>
<proteinExistence type="predicted"/>
<dbReference type="CDD" id="cd07389">
    <property type="entry name" value="MPP_PhoD"/>
    <property type="match status" value="1"/>
</dbReference>
<organism evidence="3 4">
    <name type="scientific">Bremerella volcania</name>
    <dbReference type="NCBI Taxonomy" id="2527984"/>
    <lineage>
        <taxon>Bacteria</taxon>
        <taxon>Pseudomonadati</taxon>
        <taxon>Planctomycetota</taxon>
        <taxon>Planctomycetia</taxon>
        <taxon>Pirellulales</taxon>
        <taxon>Pirellulaceae</taxon>
        <taxon>Bremerella</taxon>
    </lineage>
</organism>
<dbReference type="InterPro" id="IPR018946">
    <property type="entry name" value="PhoD-like_MPP"/>
</dbReference>
<accession>A0A518C6V6</accession>
<sequence>MSLRSFQSAANTFLSDRRQFVLGAGSMALLPWLGQCVQGAMKTSASFAKNPFTLGVASGDPQPDGFVLWTRLAPEPLGGGGMPSDTFEVTWELSEDETFNKITQVGKAFATPQLGHSVHVEVQGLPADRWYYYRFQCGDAISPVGRARTTPGYDVMADQLRFAFASCQHYEHGLFTAYEHMAQEDLDLVVHLGDYIYEYPANSKAIRQHIGQEIQSLNDYRNRYALYRTDEHLQAAHALCPWLLVWDDHEFDNNCAGDISEEHDVSPEDFLLRRATAYQVYYEMMPLRSRSMPRGPHMQLYRRIPYGRLANFEMLDTRQYRTEQPNGDGLKPMNDAARDHKNTLLGDKQEHWLMRDLIASQSNWNVLGQQVMMAPADRLEGEKKAYSMDQWPGYTHSRDRLLGFMRDRKVPNPVVLTGDIHNNWVNDLKVNFEDDKDPTMGTEFVCTSISSGGNGQKAEDRAKVLTSENPFVKFFNAERGYVSCTVTPQEWRSDYQVVEFIDKPGAPKITRASYVIESGVPGAKPAGS</sequence>
<dbReference type="Proteomes" id="UP000318626">
    <property type="component" value="Chromosome"/>
</dbReference>
<dbReference type="InterPro" id="IPR029052">
    <property type="entry name" value="Metallo-depent_PP-like"/>
</dbReference>
<dbReference type="Gene3D" id="3.60.21.70">
    <property type="entry name" value="PhoD-like phosphatase"/>
    <property type="match status" value="1"/>
</dbReference>
<dbReference type="GO" id="GO:0004035">
    <property type="term" value="F:alkaline phosphatase activity"/>
    <property type="evidence" value="ECO:0007669"/>
    <property type="project" value="UniProtKB-EC"/>
</dbReference>
<dbReference type="InterPro" id="IPR038607">
    <property type="entry name" value="PhoD-like_sf"/>
</dbReference>
<dbReference type="Gene3D" id="2.60.40.380">
    <property type="entry name" value="Purple acid phosphatase-like, N-terminal"/>
    <property type="match status" value="1"/>
</dbReference>
<dbReference type="InterPro" id="IPR052900">
    <property type="entry name" value="Phospholipid_Metab_Enz"/>
</dbReference>
<dbReference type="Pfam" id="PF16655">
    <property type="entry name" value="PhoD_N"/>
    <property type="match status" value="1"/>
</dbReference>
<feature type="domain" description="Phospholipase D N-terminal" evidence="2">
    <location>
        <begin position="54"/>
        <end position="149"/>
    </location>
</feature>
<dbReference type="EMBL" id="CP036289">
    <property type="protein sequence ID" value="QDU74963.1"/>
    <property type="molecule type" value="Genomic_DNA"/>
</dbReference>
<protein>
    <submittedName>
        <fullName evidence="3">Alkaline phosphatase D</fullName>
        <ecNumber evidence="3">3.1.3.1</ecNumber>
    </submittedName>
</protein>
<dbReference type="PANTHER" id="PTHR43606">
    <property type="entry name" value="PHOSPHATASE, PUTATIVE (AFU_ORTHOLOGUE AFUA_6G08710)-RELATED"/>
    <property type="match status" value="1"/>
</dbReference>
<dbReference type="PANTHER" id="PTHR43606:SF2">
    <property type="entry name" value="ALKALINE PHOSPHATASE FAMILY PROTEIN (AFU_ORTHOLOGUE AFUA_5G03860)"/>
    <property type="match status" value="1"/>
</dbReference>
<dbReference type="InterPro" id="IPR032093">
    <property type="entry name" value="PhoD_N"/>
</dbReference>
<reference evidence="4" key="1">
    <citation type="submission" date="2019-02" db="EMBL/GenBank/DDBJ databases">
        <title>Deep-cultivation of Planctomycetes and their phenomic and genomic characterization uncovers novel biology.</title>
        <authorList>
            <person name="Wiegand S."/>
            <person name="Jogler M."/>
            <person name="Boedeker C."/>
            <person name="Pinto D."/>
            <person name="Vollmers J."/>
            <person name="Rivas-Marin E."/>
            <person name="Kohn T."/>
            <person name="Peeters S.H."/>
            <person name="Heuer A."/>
            <person name="Rast P."/>
            <person name="Oberbeckmann S."/>
            <person name="Bunk B."/>
            <person name="Jeske O."/>
            <person name="Meyerdierks A."/>
            <person name="Storesund J.E."/>
            <person name="Kallscheuer N."/>
            <person name="Luecker S."/>
            <person name="Lage O.M."/>
            <person name="Pohl T."/>
            <person name="Merkel B.J."/>
            <person name="Hornburger P."/>
            <person name="Mueller R.-W."/>
            <person name="Bruemmer F."/>
            <person name="Labrenz M."/>
            <person name="Spormann A.M."/>
            <person name="Op den Camp H."/>
            <person name="Overmann J."/>
            <person name="Amann R."/>
            <person name="Jetten M.S.M."/>
            <person name="Mascher T."/>
            <person name="Medema M.H."/>
            <person name="Devos D.P."/>
            <person name="Kaster A.-K."/>
            <person name="Ovreas L."/>
            <person name="Rohde M."/>
            <person name="Galperin M.Y."/>
            <person name="Jogler C."/>
        </authorList>
    </citation>
    <scope>NUCLEOTIDE SEQUENCE [LARGE SCALE GENOMIC DNA]</scope>
    <source>
        <strain evidence="4">Pan97</strain>
    </source>
</reference>
<dbReference type="KEGG" id="bvo:Pan97_19830"/>
<evidence type="ECO:0000313" key="3">
    <source>
        <dbReference type="EMBL" id="QDU74963.1"/>
    </source>
</evidence>
<evidence type="ECO:0000259" key="2">
    <source>
        <dbReference type="Pfam" id="PF16655"/>
    </source>
</evidence>
<evidence type="ECO:0000313" key="4">
    <source>
        <dbReference type="Proteomes" id="UP000318626"/>
    </source>
</evidence>
<dbReference type="AlphaFoldDB" id="A0A518C6V6"/>
<keyword evidence="3" id="KW-0378">Hydrolase</keyword>
<keyword evidence="4" id="KW-1185">Reference proteome</keyword>